<feature type="signal peptide" evidence="1">
    <location>
        <begin position="1"/>
        <end position="20"/>
    </location>
</feature>
<sequence length="172" mass="18357">MSLRISHPRVRLVASLAAAAAVVFSLSACSVLDSIFPAQAQRDSDTAEVSEAGQADAFTLLVGDCYNDENLDATEVSEVPAVPCAEPHDNEVYYTFDIPDATYPGEDSILTQADAGCEGEFPNFIGMAYADSSIEYSYLYPSEGSWKDGDREVVCIVYSDTQTTGSLKGAAI</sequence>
<evidence type="ECO:0000313" key="3">
    <source>
        <dbReference type="EMBL" id="PJJ65177.1"/>
    </source>
</evidence>
<dbReference type="EMBL" id="PGFB01000001">
    <property type="protein sequence ID" value="PJJ65177.1"/>
    <property type="molecule type" value="Genomic_DNA"/>
</dbReference>
<evidence type="ECO:0000259" key="2">
    <source>
        <dbReference type="Pfam" id="PF13845"/>
    </source>
</evidence>
<dbReference type="AlphaFoldDB" id="A0A2M9C3X5"/>
<dbReference type="Proteomes" id="UP000230161">
    <property type="component" value="Unassembled WGS sequence"/>
</dbReference>
<dbReference type="Pfam" id="PF13845">
    <property type="entry name" value="Septum_form"/>
    <property type="match status" value="1"/>
</dbReference>
<reference evidence="3 4" key="1">
    <citation type="submission" date="2017-11" db="EMBL/GenBank/DDBJ databases">
        <title>Genomic Encyclopedia of Archaeal and Bacterial Type Strains, Phase II (KMG-II): From Individual Species to Whole Genera.</title>
        <authorList>
            <person name="Goeker M."/>
        </authorList>
    </citation>
    <scope>NUCLEOTIDE SEQUENCE [LARGE SCALE GENOMIC DNA]</scope>
    <source>
        <strain evidence="3 4">DSM 25625</strain>
    </source>
</reference>
<accession>A0A2M9C3X5</accession>
<dbReference type="OrthoDB" id="3628931at2"/>
<dbReference type="PROSITE" id="PS51257">
    <property type="entry name" value="PROKAR_LIPOPROTEIN"/>
    <property type="match status" value="1"/>
</dbReference>
<protein>
    <submittedName>
        <fullName evidence="3">Putative regulator of septum formation</fullName>
    </submittedName>
</protein>
<feature type="domain" description="Septum formation-related" evidence="2">
    <location>
        <begin position="46"/>
        <end position="155"/>
    </location>
</feature>
<evidence type="ECO:0000313" key="4">
    <source>
        <dbReference type="Proteomes" id="UP000230161"/>
    </source>
</evidence>
<name>A0A2M9C3X5_9MICO</name>
<organism evidence="3 4">
    <name type="scientific">Compostimonas suwonensis</name>
    <dbReference type="NCBI Taxonomy" id="1048394"/>
    <lineage>
        <taxon>Bacteria</taxon>
        <taxon>Bacillati</taxon>
        <taxon>Actinomycetota</taxon>
        <taxon>Actinomycetes</taxon>
        <taxon>Micrococcales</taxon>
        <taxon>Microbacteriaceae</taxon>
        <taxon>Compostimonas</taxon>
    </lineage>
</organism>
<dbReference type="InterPro" id="IPR026004">
    <property type="entry name" value="Septum_form"/>
</dbReference>
<keyword evidence="1" id="KW-0732">Signal</keyword>
<gene>
    <name evidence="3" type="ORF">CLV54_0206</name>
</gene>
<keyword evidence="4" id="KW-1185">Reference proteome</keyword>
<evidence type="ECO:0000256" key="1">
    <source>
        <dbReference type="SAM" id="SignalP"/>
    </source>
</evidence>
<proteinExistence type="predicted"/>
<comment type="caution">
    <text evidence="3">The sequence shown here is derived from an EMBL/GenBank/DDBJ whole genome shotgun (WGS) entry which is preliminary data.</text>
</comment>
<feature type="chain" id="PRO_5038617736" evidence="1">
    <location>
        <begin position="21"/>
        <end position="172"/>
    </location>
</feature>